<accession>A0ABW5D9J2</accession>
<evidence type="ECO:0000259" key="2">
    <source>
        <dbReference type="Pfam" id="PF07589"/>
    </source>
</evidence>
<dbReference type="RefSeq" id="WP_386819500.1">
    <property type="nucleotide sequence ID" value="NZ_JBHUIT010000006.1"/>
</dbReference>
<reference evidence="4" key="1">
    <citation type="journal article" date="2019" name="Int. J. Syst. Evol. Microbiol.">
        <title>The Global Catalogue of Microorganisms (GCM) 10K type strain sequencing project: providing services to taxonomists for standard genome sequencing and annotation.</title>
        <authorList>
            <consortium name="The Broad Institute Genomics Platform"/>
            <consortium name="The Broad Institute Genome Sequencing Center for Infectious Disease"/>
            <person name="Wu L."/>
            <person name="Ma J."/>
        </authorList>
    </citation>
    <scope>NUCLEOTIDE SEQUENCE [LARGE SCALE GENOMIC DNA]</scope>
    <source>
        <strain evidence="4">CGMCC 4.7106</strain>
    </source>
</reference>
<comment type="caution">
    <text evidence="3">The sequence shown here is derived from an EMBL/GenBank/DDBJ whole genome shotgun (WGS) entry which is preliminary data.</text>
</comment>
<dbReference type="InterPro" id="IPR013424">
    <property type="entry name" value="Ice-binding_C"/>
</dbReference>
<protein>
    <submittedName>
        <fullName evidence="3">PEP-CTERM sorting domain-containing protein</fullName>
    </submittedName>
</protein>
<proteinExistence type="predicted"/>
<organism evidence="3 4">
    <name type="scientific">Luteolibacter algae</name>
    <dbReference type="NCBI Taxonomy" id="454151"/>
    <lineage>
        <taxon>Bacteria</taxon>
        <taxon>Pseudomonadati</taxon>
        <taxon>Verrucomicrobiota</taxon>
        <taxon>Verrucomicrobiia</taxon>
        <taxon>Verrucomicrobiales</taxon>
        <taxon>Verrucomicrobiaceae</taxon>
        <taxon>Luteolibacter</taxon>
    </lineage>
</organism>
<name>A0ABW5D9J2_9BACT</name>
<feature type="chain" id="PRO_5045812041" evidence="1">
    <location>
        <begin position="22"/>
        <end position="258"/>
    </location>
</feature>
<dbReference type="NCBIfam" id="TIGR02595">
    <property type="entry name" value="PEP_CTERM"/>
    <property type="match status" value="1"/>
</dbReference>
<evidence type="ECO:0000256" key="1">
    <source>
        <dbReference type="SAM" id="SignalP"/>
    </source>
</evidence>
<dbReference type="EMBL" id="JBHUIT010000006">
    <property type="protein sequence ID" value="MFD2256345.1"/>
    <property type="molecule type" value="Genomic_DNA"/>
</dbReference>
<sequence>MKYSSLLSVTVALCFSPVLNAQTFVVDFETDDTGAPLVAGAVDLQAKQPYANLFGGDKGLTITSGNSATNPLNLYNTEATGGADDDLERNSTGTGDWAGGSLTRDVLHNVLIINTNTDLTTPNDSGSGGEFGLEFDVDLISFGFDFVDLDRSESGAITFLDTNTGRSQTIQFTEFESGSGSVFEREGVLFGNRHANRVDEITATSLGLSSFDQITFTMKSSGGIGTLYGTTLVDSVPEPSSALLLLSGLTFLGFKRRR</sequence>
<dbReference type="Pfam" id="PF07589">
    <property type="entry name" value="PEP-CTERM"/>
    <property type="match status" value="1"/>
</dbReference>
<dbReference type="Proteomes" id="UP001597375">
    <property type="component" value="Unassembled WGS sequence"/>
</dbReference>
<evidence type="ECO:0000313" key="3">
    <source>
        <dbReference type="EMBL" id="MFD2256345.1"/>
    </source>
</evidence>
<keyword evidence="4" id="KW-1185">Reference proteome</keyword>
<evidence type="ECO:0000313" key="4">
    <source>
        <dbReference type="Proteomes" id="UP001597375"/>
    </source>
</evidence>
<feature type="domain" description="Ice-binding protein C-terminal" evidence="2">
    <location>
        <begin position="235"/>
        <end position="258"/>
    </location>
</feature>
<feature type="signal peptide" evidence="1">
    <location>
        <begin position="1"/>
        <end position="21"/>
    </location>
</feature>
<keyword evidence="1" id="KW-0732">Signal</keyword>
<gene>
    <name evidence="3" type="ORF">ACFSSA_06640</name>
</gene>